<dbReference type="Proteomes" id="UP000014074">
    <property type="component" value="Unassembled WGS sequence"/>
</dbReference>
<organism evidence="3 4">
    <name type="scientific">Phaeoacremonium minimum (strain UCR-PA7)</name>
    <name type="common">Esca disease fungus</name>
    <name type="synonym">Togninia minima</name>
    <dbReference type="NCBI Taxonomy" id="1286976"/>
    <lineage>
        <taxon>Eukaryota</taxon>
        <taxon>Fungi</taxon>
        <taxon>Dikarya</taxon>
        <taxon>Ascomycota</taxon>
        <taxon>Pezizomycotina</taxon>
        <taxon>Sordariomycetes</taxon>
        <taxon>Sordariomycetidae</taxon>
        <taxon>Togniniales</taxon>
        <taxon>Togniniaceae</taxon>
        <taxon>Phaeoacremonium</taxon>
    </lineage>
</organism>
<evidence type="ECO:0000313" key="3">
    <source>
        <dbReference type="EMBL" id="EOO02372.1"/>
    </source>
</evidence>
<evidence type="ECO:0000313" key="4">
    <source>
        <dbReference type="Proteomes" id="UP000014074"/>
    </source>
</evidence>
<dbReference type="HOGENOM" id="CLU_012103_0_1_1"/>
<dbReference type="EMBL" id="KB932922">
    <property type="protein sequence ID" value="EOO02372.1"/>
    <property type="molecule type" value="Genomic_DNA"/>
</dbReference>
<feature type="coiled-coil region" evidence="1">
    <location>
        <begin position="437"/>
        <end position="471"/>
    </location>
</feature>
<gene>
    <name evidence="3" type="ORF">UCRPA7_2123</name>
</gene>
<feature type="region of interest" description="Disordered" evidence="2">
    <location>
        <begin position="608"/>
        <end position="676"/>
    </location>
</feature>
<proteinExistence type="predicted"/>
<keyword evidence="1" id="KW-0175">Coiled coil</keyword>
<dbReference type="RefSeq" id="XP_007912889.1">
    <property type="nucleotide sequence ID" value="XM_007914698.1"/>
</dbReference>
<dbReference type="KEGG" id="tmn:UCRPA7_2123"/>
<feature type="compositionally biased region" description="Low complexity" evidence="2">
    <location>
        <begin position="305"/>
        <end position="316"/>
    </location>
</feature>
<feature type="compositionally biased region" description="Basic and acidic residues" evidence="2">
    <location>
        <begin position="632"/>
        <end position="646"/>
    </location>
</feature>
<feature type="compositionally biased region" description="Basic and acidic residues" evidence="2">
    <location>
        <begin position="661"/>
        <end position="676"/>
    </location>
</feature>
<reference evidence="4" key="1">
    <citation type="journal article" date="2013" name="Genome Announc.">
        <title>Draft genome sequence of the ascomycete Phaeoacremonium aleophilum strain UCR-PA7, a causal agent of the esca disease complex in grapevines.</title>
        <authorList>
            <person name="Blanco-Ulate B."/>
            <person name="Rolshausen P."/>
            <person name="Cantu D."/>
        </authorList>
    </citation>
    <scope>NUCLEOTIDE SEQUENCE [LARGE SCALE GENOMIC DNA]</scope>
    <source>
        <strain evidence="4">UCR-PA7</strain>
    </source>
</reference>
<feature type="region of interest" description="Disordered" evidence="2">
    <location>
        <begin position="509"/>
        <end position="562"/>
    </location>
</feature>
<feature type="compositionally biased region" description="Polar residues" evidence="2">
    <location>
        <begin position="410"/>
        <end position="420"/>
    </location>
</feature>
<feature type="compositionally biased region" description="Polar residues" evidence="2">
    <location>
        <begin position="105"/>
        <end position="141"/>
    </location>
</feature>
<feature type="region of interest" description="Disordered" evidence="2">
    <location>
        <begin position="1"/>
        <end position="237"/>
    </location>
</feature>
<feature type="region of interest" description="Disordered" evidence="2">
    <location>
        <begin position="260"/>
        <end position="334"/>
    </location>
</feature>
<name>R8BSN1_PHAM7</name>
<dbReference type="OrthoDB" id="2555519at2759"/>
<sequence>MRNLAAPRNTKDSSSVGRMPVDKNNNNNHASSRQTPQMPTLAKGLAARAPLTPKVASRQTVTVATPLPRRAPRPESALSNGPTIATATTPNNNNSTSQRDDFATPVSTFLNSNVTPRSGSRQTRVDSANSTPTGTPNLSKSDSWDTRPGLGISGAGGDGDALRRPAVTFSPPPSDWRQEQQSSADSKFFYASDAKSSQQAALPKNPVAQTKTPTFFYANGENLPSNRAPPAPSVYTPTLGTPVPDAFASKFVYANGPPDLQPTIKASGPGSVASSGSRLSNGRLGPGTQSPASMMQRPASPVKMPSYPTTKSSTPSLVGGSRTAMSSAPQLAPANPALRRMSVETPSRVGGHSRAGSINTVEPLAGMRIPSNSSSDISSPSVLANPALTMASILQAAEDFAEHDDGSPDTLASPTKSTHGSDPLNELVANARRERKVQDLEITNASLEAINRTLERQLRKQTAELRRYRRLSRSGRLSLNSVGSVRSRIPSDSTIGEVPLVMDSLDLSDLSEEESEPEDDELDETDSEGSDSGSAQLSPNAVAARDARHRKRDEKRLQLDLSKHQELLIDSQKINQSLKRCLGLTEELIKDGKRALEYQVRVSEVEIGGRVLAPPDEDDGSSADSDAPFEDEASRTDDDDTQRIQLDEPSAGGNLAVWSKDPQDRDSGIELPRDGV</sequence>
<feature type="compositionally biased region" description="Polar residues" evidence="2">
    <location>
        <begin position="23"/>
        <end position="38"/>
    </location>
</feature>
<feature type="compositionally biased region" description="Acidic residues" evidence="2">
    <location>
        <begin position="615"/>
        <end position="631"/>
    </location>
</feature>
<feature type="compositionally biased region" description="Low complexity" evidence="2">
    <location>
        <begin position="266"/>
        <end position="287"/>
    </location>
</feature>
<feature type="region of interest" description="Disordered" evidence="2">
    <location>
        <begin position="401"/>
        <end position="424"/>
    </location>
</feature>
<dbReference type="GeneID" id="19322342"/>
<keyword evidence="4" id="KW-1185">Reference proteome</keyword>
<evidence type="ECO:0000256" key="1">
    <source>
        <dbReference type="SAM" id="Coils"/>
    </source>
</evidence>
<dbReference type="PANTHER" id="PTHR38701:SF1">
    <property type="entry name" value="UP-REGULATED DURING SEPTATION PROTEIN 1 DOMAIN-CONTAINING PROTEIN"/>
    <property type="match status" value="1"/>
</dbReference>
<dbReference type="AlphaFoldDB" id="R8BSN1"/>
<feature type="compositionally biased region" description="Acidic residues" evidence="2">
    <location>
        <begin position="509"/>
        <end position="529"/>
    </location>
</feature>
<dbReference type="eggNOG" id="ENOG502SDCC">
    <property type="taxonomic scope" value="Eukaryota"/>
</dbReference>
<protein>
    <submittedName>
        <fullName evidence="3">Uncharacterized protein</fullName>
    </submittedName>
</protein>
<dbReference type="PANTHER" id="PTHR38701">
    <property type="entry name" value="CHROMOSOME 8, WHOLE GENOME SHOTGUN SEQUENCE"/>
    <property type="match status" value="1"/>
</dbReference>
<evidence type="ECO:0000256" key="2">
    <source>
        <dbReference type="SAM" id="MobiDB-lite"/>
    </source>
</evidence>
<accession>R8BSN1</accession>
<feature type="compositionally biased region" description="Low complexity" evidence="2">
    <location>
        <begin position="80"/>
        <end position="97"/>
    </location>
</feature>